<comment type="caution">
    <text evidence="2">The sequence shown here is derived from an EMBL/GenBank/DDBJ whole genome shotgun (WGS) entry which is preliminary data.</text>
</comment>
<dbReference type="EMBL" id="MU250524">
    <property type="protein sequence ID" value="KAG7451926.1"/>
    <property type="molecule type" value="Genomic_DNA"/>
</dbReference>
<accession>A0A9P8AY67</accession>
<organism evidence="2 3">
    <name type="scientific">Guyanagaster necrorhizus</name>
    <dbReference type="NCBI Taxonomy" id="856835"/>
    <lineage>
        <taxon>Eukaryota</taxon>
        <taxon>Fungi</taxon>
        <taxon>Dikarya</taxon>
        <taxon>Basidiomycota</taxon>
        <taxon>Agaricomycotina</taxon>
        <taxon>Agaricomycetes</taxon>
        <taxon>Agaricomycetidae</taxon>
        <taxon>Agaricales</taxon>
        <taxon>Marasmiineae</taxon>
        <taxon>Physalacriaceae</taxon>
        <taxon>Guyanagaster</taxon>
    </lineage>
</organism>
<dbReference type="Proteomes" id="UP000812287">
    <property type="component" value="Unassembled WGS sequence"/>
</dbReference>
<evidence type="ECO:0000313" key="2">
    <source>
        <dbReference type="EMBL" id="KAG7451926.1"/>
    </source>
</evidence>
<evidence type="ECO:0008006" key="4">
    <source>
        <dbReference type="Google" id="ProtNLM"/>
    </source>
</evidence>
<keyword evidence="1" id="KW-0732">Signal</keyword>
<feature type="chain" id="PRO_5040214096" description="Water stress and hypersensitive response domain-containing protein" evidence="1">
    <location>
        <begin position="18"/>
        <end position="165"/>
    </location>
</feature>
<dbReference type="AlphaFoldDB" id="A0A9P8AY67"/>
<proteinExistence type="predicted"/>
<dbReference type="GeneID" id="66107246"/>
<name>A0A9P8AY67_9AGAR</name>
<dbReference type="RefSeq" id="XP_043045426.1">
    <property type="nucleotide sequence ID" value="XM_043184949.1"/>
</dbReference>
<protein>
    <recommendedName>
        <fullName evidence="4">Water stress and hypersensitive response domain-containing protein</fullName>
    </recommendedName>
</protein>
<keyword evidence="3" id="KW-1185">Reference proteome</keyword>
<reference evidence="2" key="1">
    <citation type="submission" date="2020-11" db="EMBL/GenBank/DDBJ databases">
        <title>Adaptations for nitrogen fixation in a non-lichenized fungal sporocarp promotes dispersal by wood-feeding termites.</title>
        <authorList>
            <consortium name="DOE Joint Genome Institute"/>
            <person name="Koch R.A."/>
            <person name="Yoon G."/>
            <person name="Arayal U."/>
            <person name="Lail K."/>
            <person name="Amirebrahimi M."/>
            <person name="Labutti K."/>
            <person name="Lipzen A."/>
            <person name="Riley R."/>
            <person name="Barry K."/>
            <person name="Henrissat B."/>
            <person name="Grigoriev I.V."/>
            <person name="Herr J.R."/>
            <person name="Aime M.C."/>
        </authorList>
    </citation>
    <scope>NUCLEOTIDE SEQUENCE</scope>
    <source>
        <strain evidence="2">MCA 3950</strain>
    </source>
</reference>
<evidence type="ECO:0000256" key="1">
    <source>
        <dbReference type="SAM" id="SignalP"/>
    </source>
</evidence>
<sequence length="165" mass="17615">MLFSFFLFFSVLAFVCGAPTSSAADAANPLDITGINVTITLEDLVTNLADLSFNVSNPNPFEITIDRIVVAAGVDSTEYISFDYTFEDPVVVPLFGTANSGDIEDVTLTQGGLATLNTVSLGYLDLLNLDLYLREATIDGQLGIPVNATGLTQDDVPTTYDTPFN</sequence>
<dbReference type="OrthoDB" id="3251634at2759"/>
<feature type="signal peptide" evidence="1">
    <location>
        <begin position="1"/>
        <end position="17"/>
    </location>
</feature>
<gene>
    <name evidence="2" type="ORF">BT62DRAFT_926124</name>
</gene>
<evidence type="ECO:0000313" key="3">
    <source>
        <dbReference type="Proteomes" id="UP000812287"/>
    </source>
</evidence>